<protein>
    <submittedName>
        <fullName evidence="5">LuxR family transcriptional regulator</fullName>
    </submittedName>
</protein>
<dbReference type="Proteomes" id="UP000235777">
    <property type="component" value="Unassembled WGS sequence"/>
</dbReference>
<dbReference type="SUPFAM" id="SSF75516">
    <property type="entry name" value="Pheromone-binding domain of LuxR-like quorum-sensing transcription factors"/>
    <property type="match status" value="1"/>
</dbReference>
<organism evidence="5 6">
    <name type="scientific">Trinickia symbiotica</name>
    <dbReference type="NCBI Taxonomy" id="863227"/>
    <lineage>
        <taxon>Bacteria</taxon>
        <taxon>Pseudomonadati</taxon>
        <taxon>Pseudomonadota</taxon>
        <taxon>Betaproteobacteria</taxon>
        <taxon>Burkholderiales</taxon>
        <taxon>Burkholderiaceae</taxon>
        <taxon>Trinickia</taxon>
    </lineage>
</organism>
<keyword evidence="1" id="KW-0805">Transcription regulation</keyword>
<evidence type="ECO:0000313" key="6">
    <source>
        <dbReference type="Proteomes" id="UP000235777"/>
    </source>
</evidence>
<keyword evidence="2" id="KW-0238">DNA-binding</keyword>
<dbReference type="SUPFAM" id="SSF46894">
    <property type="entry name" value="C-terminal effector domain of the bipartite response regulators"/>
    <property type="match status" value="1"/>
</dbReference>
<dbReference type="Gene3D" id="3.30.450.80">
    <property type="entry name" value="Transcription factor LuxR-like, autoinducer-binding domain"/>
    <property type="match status" value="1"/>
</dbReference>
<keyword evidence="3" id="KW-0804">Transcription</keyword>
<dbReference type="PROSITE" id="PS50043">
    <property type="entry name" value="HTH_LUXR_2"/>
    <property type="match status" value="1"/>
</dbReference>
<dbReference type="InterPro" id="IPR036693">
    <property type="entry name" value="TF_LuxR_autoind-bd_dom_sf"/>
</dbReference>
<dbReference type="STRING" id="863227.GCA_000373005_01984"/>
<keyword evidence="6" id="KW-1185">Reference proteome</keyword>
<gene>
    <name evidence="5" type="ORF">C0Z20_10240</name>
</gene>
<evidence type="ECO:0000256" key="1">
    <source>
        <dbReference type="ARBA" id="ARBA00023015"/>
    </source>
</evidence>
<feature type="domain" description="HTH luxR-type" evidence="4">
    <location>
        <begin position="169"/>
        <end position="234"/>
    </location>
</feature>
<dbReference type="PANTHER" id="PTHR44688">
    <property type="entry name" value="DNA-BINDING TRANSCRIPTIONAL ACTIVATOR DEVR_DOSR"/>
    <property type="match status" value="1"/>
</dbReference>
<reference evidence="5 6" key="1">
    <citation type="submission" date="2018-01" db="EMBL/GenBank/DDBJ databases">
        <title>Whole genome analyses suggest that Burkholderia sensu lato contains two further novel genera in the rhizoxinica-symbiotica group Mycetohabitans gen. nov., and Trinickia gen. nov.: implications for the evolution of diazotrophy and nodulation in the Burkholderiaceae.</title>
        <authorList>
            <person name="Estrada-de los Santos P."/>
            <person name="Palmer M."/>
            <person name="Chavez-Ramirez B."/>
            <person name="Beukes C."/>
            <person name="Steenkamp E.T."/>
            <person name="Hirsch A.M."/>
            <person name="Manyaka P."/>
            <person name="Maluk M."/>
            <person name="Lafos M."/>
            <person name="Crook M."/>
            <person name="Gross E."/>
            <person name="Simon M.F."/>
            <person name="Bueno dos Reis Junior F."/>
            <person name="Poole P.S."/>
            <person name="Venter S.N."/>
            <person name="James E.K."/>
        </authorList>
    </citation>
    <scope>NUCLEOTIDE SEQUENCE [LARGE SCALE GENOMIC DNA]</scope>
    <source>
        <strain evidence="5 6">JPY 581</strain>
    </source>
</reference>
<dbReference type="OrthoDB" id="9774661at2"/>
<dbReference type="PRINTS" id="PR00038">
    <property type="entry name" value="HTHLUXR"/>
</dbReference>
<dbReference type="SMART" id="SM00421">
    <property type="entry name" value="HTH_LUXR"/>
    <property type="match status" value="1"/>
</dbReference>
<dbReference type="Pfam" id="PF00196">
    <property type="entry name" value="GerE"/>
    <property type="match status" value="1"/>
</dbReference>
<evidence type="ECO:0000256" key="2">
    <source>
        <dbReference type="ARBA" id="ARBA00023125"/>
    </source>
</evidence>
<dbReference type="AlphaFoldDB" id="A0A2N7X6A7"/>
<dbReference type="GO" id="GO:0006355">
    <property type="term" value="P:regulation of DNA-templated transcription"/>
    <property type="evidence" value="ECO:0007669"/>
    <property type="project" value="InterPro"/>
</dbReference>
<proteinExistence type="predicted"/>
<dbReference type="PANTHER" id="PTHR44688:SF16">
    <property type="entry name" value="DNA-BINDING TRANSCRIPTIONAL ACTIVATOR DEVR_DOSR"/>
    <property type="match status" value="1"/>
</dbReference>
<evidence type="ECO:0000259" key="4">
    <source>
        <dbReference type="PROSITE" id="PS50043"/>
    </source>
</evidence>
<name>A0A2N7X6A7_9BURK</name>
<accession>A0A2N7X6A7</accession>
<evidence type="ECO:0000256" key="3">
    <source>
        <dbReference type="ARBA" id="ARBA00023163"/>
    </source>
</evidence>
<dbReference type="InterPro" id="IPR005143">
    <property type="entry name" value="TF_LuxR_autoind-bd_dom"/>
</dbReference>
<dbReference type="Pfam" id="PF03472">
    <property type="entry name" value="Autoind_bind"/>
    <property type="match status" value="1"/>
</dbReference>
<dbReference type="EMBL" id="PNYC01000005">
    <property type="protein sequence ID" value="PMS37082.1"/>
    <property type="molecule type" value="Genomic_DNA"/>
</dbReference>
<comment type="caution">
    <text evidence="5">The sequence shown here is derived from an EMBL/GenBank/DDBJ whole genome shotgun (WGS) entry which is preliminary data.</text>
</comment>
<dbReference type="InterPro" id="IPR016032">
    <property type="entry name" value="Sig_transdc_resp-reg_C-effctor"/>
</dbReference>
<evidence type="ECO:0000313" key="5">
    <source>
        <dbReference type="EMBL" id="PMS37082.1"/>
    </source>
</evidence>
<sequence>MLREFIDSSLQNAVNIDVWFNGLVEVGRRHQLEYTTFALLPRDSLPYSEVFYKSNYPAVWQKIYEQKRYAEIDPIVRHCWSKMTPLVWRSETFIGAQEEALYEQACAFGPRWGVALPIHGPKHEVGMLCFASSVRSDEAKRDAVSSLPELGLVRDFASPAGLSLARQKTSAVAPKLTPREMECLKWMSLGKGTWEISQILSCSQSTINYHITNIRIKMGVHSRSAAMIKAVGMGLIEL</sequence>
<dbReference type="PROSITE" id="PS00622">
    <property type="entry name" value="HTH_LUXR_1"/>
    <property type="match status" value="1"/>
</dbReference>
<dbReference type="RefSeq" id="WP_018440538.1">
    <property type="nucleotide sequence ID" value="NZ_KB890171.1"/>
</dbReference>
<dbReference type="Gene3D" id="1.10.10.10">
    <property type="entry name" value="Winged helix-like DNA-binding domain superfamily/Winged helix DNA-binding domain"/>
    <property type="match status" value="1"/>
</dbReference>
<dbReference type="CDD" id="cd06170">
    <property type="entry name" value="LuxR_C_like"/>
    <property type="match status" value="1"/>
</dbReference>
<dbReference type="InterPro" id="IPR000792">
    <property type="entry name" value="Tscrpt_reg_LuxR_C"/>
</dbReference>
<dbReference type="GO" id="GO:0003677">
    <property type="term" value="F:DNA binding"/>
    <property type="evidence" value="ECO:0007669"/>
    <property type="project" value="UniProtKB-KW"/>
</dbReference>
<dbReference type="InterPro" id="IPR036388">
    <property type="entry name" value="WH-like_DNA-bd_sf"/>
</dbReference>